<dbReference type="EMBL" id="CAJVQA010032914">
    <property type="protein sequence ID" value="CAG8803761.1"/>
    <property type="molecule type" value="Genomic_DNA"/>
</dbReference>
<keyword evidence="3" id="KW-1185">Reference proteome</keyword>
<dbReference type="AlphaFoldDB" id="A0A9N9P9P9"/>
<dbReference type="OrthoDB" id="2444982at2759"/>
<evidence type="ECO:0000313" key="2">
    <source>
        <dbReference type="EMBL" id="CAG8803761.1"/>
    </source>
</evidence>
<comment type="caution">
    <text evidence="2">The sequence shown here is derived from an EMBL/GenBank/DDBJ whole genome shotgun (WGS) entry which is preliminary data.</text>
</comment>
<dbReference type="Proteomes" id="UP000789759">
    <property type="component" value="Unassembled WGS sequence"/>
</dbReference>
<keyword evidence="1" id="KW-0175">Coiled coil</keyword>
<reference evidence="2" key="1">
    <citation type="submission" date="2021-06" db="EMBL/GenBank/DDBJ databases">
        <authorList>
            <person name="Kallberg Y."/>
            <person name="Tangrot J."/>
            <person name="Rosling A."/>
        </authorList>
    </citation>
    <scope>NUCLEOTIDE SEQUENCE</scope>
    <source>
        <strain evidence="2">FL966</strain>
    </source>
</reference>
<gene>
    <name evidence="2" type="ORF">CPELLU_LOCUS17938</name>
</gene>
<evidence type="ECO:0000256" key="1">
    <source>
        <dbReference type="SAM" id="Coils"/>
    </source>
</evidence>
<protein>
    <submittedName>
        <fullName evidence="2">15119_t:CDS:1</fullName>
    </submittedName>
</protein>
<feature type="non-terminal residue" evidence="2">
    <location>
        <position position="1"/>
    </location>
</feature>
<feature type="coiled-coil region" evidence="1">
    <location>
        <begin position="95"/>
        <end position="122"/>
    </location>
</feature>
<organism evidence="2 3">
    <name type="scientific">Cetraspora pellucida</name>
    <dbReference type="NCBI Taxonomy" id="1433469"/>
    <lineage>
        <taxon>Eukaryota</taxon>
        <taxon>Fungi</taxon>
        <taxon>Fungi incertae sedis</taxon>
        <taxon>Mucoromycota</taxon>
        <taxon>Glomeromycotina</taxon>
        <taxon>Glomeromycetes</taxon>
        <taxon>Diversisporales</taxon>
        <taxon>Gigasporaceae</taxon>
        <taxon>Cetraspora</taxon>
    </lineage>
</organism>
<evidence type="ECO:0000313" key="3">
    <source>
        <dbReference type="Proteomes" id="UP000789759"/>
    </source>
</evidence>
<sequence length="144" mass="16961">IVTSKPEAKDLLCIFDSLADKYSDSQLIQCEYFSELSLLLDSLENYLLYEKHYNQIIAKNSFINKLQENIKNKNNVELKTFSNFEVQVYLPNPKYEKLLNKINKLECVKGQLLSENELLKKKLNKRFNDQQDHIEAIINITKKE</sequence>
<accession>A0A9N9P9P9</accession>
<proteinExistence type="predicted"/>
<name>A0A9N9P9P9_9GLOM</name>